<dbReference type="SUPFAM" id="SSF50998">
    <property type="entry name" value="Quinoprotein alcohol dehydrogenase-like"/>
    <property type="match status" value="1"/>
</dbReference>
<dbReference type="InterPro" id="IPR011047">
    <property type="entry name" value="Quinoprotein_ADH-like_sf"/>
</dbReference>
<dbReference type="OrthoDB" id="3757373at2"/>
<feature type="region of interest" description="Disordered" evidence="1">
    <location>
        <begin position="1"/>
        <end position="21"/>
    </location>
</feature>
<dbReference type="AlphaFoldDB" id="A0A1H1X8M4"/>
<gene>
    <name evidence="3" type="ORF">SAMN04489716_2381</name>
</gene>
<name>A0A1H1X8M4_9ACTN</name>
<dbReference type="InterPro" id="IPR015943">
    <property type="entry name" value="WD40/YVTN_repeat-like_dom_sf"/>
</dbReference>
<evidence type="ECO:0000313" key="3">
    <source>
        <dbReference type="EMBL" id="SDT05644.1"/>
    </source>
</evidence>
<dbReference type="InterPro" id="IPR002372">
    <property type="entry name" value="PQQ_rpt_dom"/>
</dbReference>
<organism evidence="3 4">
    <name type="scientific">Actinoplanes derwentensis</name>
    <dbReference type="NCBI Taxonomy" id="113562"/>
    <lineage>
        <taxon>Bacteria</taxon>
        <taxon>Bacillati</taxon>
        <taxon>Actinomycetota</taxon>
        <taxon>Actinomycetes</taxon>
        <taxon>Micromonosporales</taxon>
        <taxon>Micromonosporaceae</taxon>
        <taxon>Actinoplanes</taxon>
    </lineage>
</organism>
<evidence type="ECO:0000256" key="1">
    <source>
        <dbReference type="SAM" id="MobiDB-lite"/>
    </source>
</evidence>
<dbReference type="RefSeq" id="WP_092544230.1">
    <property type="nucleotide sequence ID" value="NZ_BOMJ01000087.1"/>
</dbReference>
<evidence type="ECO:0000313" key="4">
    <source>
        <dbReference type="Proteomes" id="UP000198688"/>
    </source>
</evidence>
<dbReference type="STRING" id="113562.SAMN04489716_2381"/>
<feature type="domain" description="Pyrrolo-quinoline quinone repeat" evidence="2">
    <location>
        <begin position="156"/>
        <end position="375"/>
    </location>
</feature>
<proteinExistence type="predicted"/>
<keyword evidence="4" id="KW-1185">Reference proteome</keyword>
<dbReference type="Gene3D" id="2.130.10.10">
    <property type="entry name" value="YVTN repeat-like/Quinoprotein amine dehydrogenase"/>
    <property type="match status" value="1"/>
</dbReference>
<evidence type="ECO:0000259" key="2">
    <source>
        <dbReference type="Pfam" id="PF13360"/>
    </source>
</evidence>
<feature type="domain" description="Pyrrolo-quinoline quinone repeat" evidence="2">
    <location>
        <begin position="50"/>
        <end position="133"/>
    </location>
</feature>
<protein>
    <submittedName>
        <fullName evidence="3">PQQ-like domain-containing protein</fullName>
    </submittedName>
</protein>
<dbReference type="Proteomes" id="UP000198688">
    <property type="component" value="Chromosome I"/>
</dbReference>
<reference evidence="3 4" key="1">
    <citation type="submission" date="2016-10" db="EMBL/GenBank/DDBJ databases">
        <authorList>
            <person name="de Groot N.N."/>
        </authorList>
    </citation>
    <scope>NUCLEOTIDE SEQUENCE [LARGE SCALE GENOMIC DNA]</scope>
    <source>
        <strain evidence="3 4">DSM 43941</strain>
    </source>
</reference>
<sequence length="410" mass="43816">MAVIDLGDLSEPDRPGPPVHQRRGFAVAVAAAACLGTLHSVPTGEPAVRTLWTAPVTRTLFAQADRDTVWTLRAVDGGGELTAYDLATGSVRWTRPTEPAAVAAESFSVLPAAGLLLVHDTVLDAATGARLWQPAGSVEAHTAGTVLLRERRPNGLRLVNARDGTTIWQRRMDRAGAVGVRSGIIAVDTGELTLLRYDDGTPLLSRSLLRQGEEEPYFSFAGDNVLVEARSGNTFTVTAYRLDTLAESWRAEMDGGGLVQDCGPVVCLSGRRGISGIDPGTGVRRWALPAGHGIWSALGNRIVTSRDPRTSDEGRQPLVSVIDARTGQRLGDEVPGQPATSTAGAGRLLVLRPRPDDPLGQISVHHLDLDTGRRVLIGEVDYQLLNSSYELVGRHLLRLLDGRLHIMTAG</sequence>
<dbReference type="Pfam" id="PF13360">
    <property type="entry name" value="PQQ_2"/>
    <property type="match status" value="2"/>
</dbReference>
<accession>A0A1H1X8M4</accession>
<dbReference type="EMBL" id="LT629758">
    <property type="protein sequence ID" value="SDT05644.1"/>
    <property type="molecule type" value="Genomic_DNA"/>
</dbReference>